<gene>
    <name evidence="9" type="ORF">O3G_MSEX006377</name>
</gene>
<dbReference type="GO" id="GO:0005743">
    <property type="term" value="C:mitochondrial inner membrane"/>
    <property type="evidence" value="ECO:0007669"/>
    <property type="project" value="UniProtKB-ARBA"/>
</dbReference>
<evidence type="ECO:0000256" key="5">
    <source>
        <dbReference type="ARBA" id="ARBA00023274"/>
    </source>
</evidence>
<evidence type="ECO:0000313" key="9">
    <source>
        <dbReference type="EMBL" id="KAG6450076.1"/>
    </source>
</evidence>
<dbReference type="CDD" id="cd01433">
    <property type="entry name" value="Ribosomal_L16_L10e"/>
    <property type="match status" value="1"/>
</dbReference>
<keyword evidence="3" id="KW-0689">Ribosomal protein</keyword>
<proteinExistence type="predicted"/>
<reference evidence="9" key="2">
    <citation type="submission" date="2020-12" db="EMBL/GenBank/DDBJ databases">
        <authorList>
            <person name="Kanost M."/>
        </authorList>
    </citation>
    <scope>NUCLEOTIDE SEQUENCE</scope>
</reference>
<evidence type="ECO:0000256" key="2">
    <source>
        <dbReference type="ARBA" id="ARBA00022946"/>
    </source>
</evidence>
<dbReference type="PANTHER" id="PTHR12220:SF13">
    <property type="entry name" value="LARGE RIBOSOMAL SUBUNIT PROTEIN UL16M"/>
    <property type="match status" value="1"/>
</dbReference>
<sequence length="442" mass="51059">MASSSTGGEIVFGNIKPFPPVVNGKINIVSFLEAADDLVSLIERLGTVFAPVKFDMQGNIDKIKRFYQFDENSCLLELMLEEKNNGKETVAEGVLWLNRALLFFELVFLETLKHLKAECYDVNMKNVFTLAYEGSVKKYHNWVTQQLFTVICKMRPTLPQVMKCFEVEDPWIHVLQLMINIQSDSYLVCSLTTKAVVFETSLWEKIKHINRGLLRPESPHLNCIAGIKYFPPPKNYDDIEIPERQRLRVYDKVPVYPPNLKPPKMQKRLRYMRGPEPVHTTLQLKQYGVVALSGGRMAIPHFEMARLVVARKLDMKRMFAIWRVDPPWQPITKKGQGQRMGGGKGAIDHYVTPIKAGRIILEVGGKCEYAEVYQMLKIVAERLPFKAEAVSYEIMQEKAAKEKWEEENNQNPYTMKYLIQNNMGGCHKELSPYDHRWYGKYI</sequence>
<organism evidence="9 10">
    <name type="scientific">Manduca sexta</name>
    <name type="common">Tobacco hawkmoth</name>
    <name type="synonym">Tobacco hornworm</name>
    <dbReference type="NCBI Taxonomy" id="7130"/>
    <lineage>
        <taxon>Eukaryota</taxon>
        <taxon>Metazoa</taxon>
        <taxon>Ecdysozoa</taxon>
        <taxon>Arthropoda</taxon>
        <taxon>Hexapoda</taxon>
        <taxon>Insecta</taxon>
        <taxon>Pterygota</taxon>
        <taxon>Neoptera</taxon>
        <taxon>Endopterygota</taxon>
        <taxon>Lepidoptera</taxon>
        <taxon>Glossata</taxon>
        <taxon>Ditrysia</taxon>
        <taxon>Bombycoidea</taxon>
        <taxon>Sphingidae</taxon>
        <taxon>Sphinginae</taxon>
        <taxon>Sphingini</taxon>
        <taxon>Manduca</taxon>
    </lineage>
</organism>
<dbReference type="GO" id="GO:0120013">
    <property type="term" value="F:lipid transfer activity"/>
    <property type="evidence" value="ECO:0007669"/>
    <property type="project" value="InterPro"/>
</dbReference>
<dbReference type="InterPro" id="IPR014830">
    <property type="entry name" value="Glycolipid_transfer_prot_dom"/>
</dbReference>
<dbReference type="Pfam" id="PF00252">
    <property type="entry name" value="Ribosomal_L16"/>
    <property type="match status" value="1"/>
</dbReference>
<keyword evidence="2" id="KW-0809">Transit peptide</keyword>
<feature type="domain" description="Glycolipid transfer protein" evidence="8">
    <location>
        <begin position="27"/>
        <end position="163"/>
    </location>
</feature>
<comment type="caution">
    <text evidence="9">The sequence shown here is derived from an EMBL/GenBank/DDBJ whole genome shotgun (WGS) entry which is preliminary data.</text>
</comment>
<dbReference type="FunFam" id="3.90.1170.10:FF:000005">
    <property type="entry name" value="39S ribosomal protein L16, mitochondrial"/>
    <property type="match status" value="1"/>
</dbReference>
<accession>A0A921Z224</accession>
<evidence type="ECO:0000313" key="10">
    <source>
        <dbReference type="Proteomes" id="UP000791440"/>
    </source>
</evidence>
<evidence type="ECO:0000256" key="6">
    <source>
        <dbReference type="ARBA" id="ARBA00035302"/>
    </source>
</evidence>
<keyword evidence="4" id="KW-0496">Mitochondrion</keyword>
<evidence type="ECO:0000259" key="8">
    <source>
        <dbReference type="Pfam" id="PF08718"/>
    </source>
</evidence>
<dbReference type="GO" id="GO:0005762">
    <property type="term" value="C:mitochondrial large ribosomal subunit"/>
    <property type="evidence" value="ECO:0007669"/>
    <property type="project" value="TreeGrafter"/>
</dbReference>
<dbReference type="GO" id="GO:0019843">
    <property type="term" value="F:rRNA binding"/>
    <property type="evidence" value="ECO:0007669"/>
    <property type="project" value="InterPro"/>
</dbReference>
<dbReference type="Proteomes" id="UP000791440">
    <property type="component" value="Unassembled WGS sequence"/>
</dbReference>
<reference evidence="9" key="1">
    <citation type="journal article" date="2016" name="Insect Biochem. Mol. Biol.">
        <title>Multifaceted biological insights from a draft genome sequence of the tobacco hornworm moth, Manduca sexta.</title>
        <authorList>
            <person name="Kanost M.R."/>
            <person name="Arrese E.L."/>
            <person name="Cao X."/>
            <person name="Chen Y.R."/>
            <person name="Chellapilla S."/>
            <person name="Goldsmith M.R."/>
            <person name="Grosse-Wilde E."/>
            <person name="Heckel D.G."/>
            <person name="Herndon N."/>
            <person name="Jiang H."/>
            <person name="Papanicolaou A."/>
            <person name="Qu J."/>
            <person name="Soulages J.L."/>
            <person name="Vogel H."/>
            <person name="Walters J."/>
            <person name="Waterhouse R.M."/>
            <person name="Ahn S.J."/>
            <person name="Almeida F.C."/>
            <person name="An C."/>
            <person name="Aqrawi P."/>
            <person name="Bretschneider A."/>
            <person name="Bryant W.B."/>
            <person name="Bucks S."/>
            <person name="Chao H."/>
            <person name="Chevignon G."/>
            <person name="Christen J.M."/>
            <person name="Clarke D.F."/>
            <person name="Dittmer N.T."/>
            <person name="Ferguson L.C.F."/>
            <person name="Garavelou S."/>
            <person name="Gordon K.H.J."/>
            <person name="Gunaratna R.T."/>
            <person name="Han Y."/>
            <person name="Hauser F."/>
            <person name="He Y."/>
            <person name="Heidel-Fischer H."/>
            <person name="Hirsh A."/>
            <person name="Hu Y."/>
            <person name="Jiang H."/>
            <person name="Kalra D."/>
            <person name="Klinner C."/>
            <person name="Konig C."/>
            <person name="Kovar C."/>
            <person name="Kroll A.R."/>
            <person name="Kuwar S.S."/>
            <person name="Lee S.L."/>
            <person name="Lehman R."/>
            <person name="Li K."/>
            <person name="Li Z."/>
            <person name="Liang H."/>
            <person name="Lovelace S."/>
            <person name="Lu Z."/>
            <person name="Mansfield J.H."/>
            <person name="McCulloch K.J."/>
            <person name="Mathew T."/>
            <person name="Morton B."/>
            <person name="Muzny D.M."/>
            <person name="Neunemann D."/>
            <person name="Ongeri F."/>
            <person name="Pauchet Y."/>
            <person name="Pu L.L."/>
            <person name="Pyrousis I."/>
            <person name="Rao X.J."/>
            <person name="Redding A."/>
            <person name="Roesel C."/>
            <person name="Sanchez-Gracia A."/>
            <person name="Schaack S."/>
            <person name="Shukla A."/>
            <person name="Tetreau G."/>
            <person name="Wang Y."/>
            <person name="Xiong G.H."/>
            <person name="Traut W."/>
            <person name="Walsh T.K."/>
            <person name="Worley K.C."/>
            <person name="Wu D."/>
            <person name="Wu W."/>
            <person name="Wu Y.Q."/>
            <person name="Zhang X."/>
            <person name="Zou Z."/>
            <person name="Zucker H."/>
            <person name="Briscoe A.D."/>
            <person name="Burmester T."/>
            <person name="Clem R.J."/>
            <person name="Feyereisen R."/>
            <person name="Grimmelikhuijzen C.J.P."/>
            <person name="Hamodrakas S.J."/>
            <person name="Hansson B.S."/>
            <person name="Huguet E."/>
            <person name="Jermiin L.S."/>
            <person name="Lan Q."/>
            <person name="Lehman H.K."/>
            <person name="Lorenzen M."/>
            <person name="Merzendorfer H."/>
            <person name="Michalopoulos I."/>
            <person name="Morton D.B."/>
            <person name="Muthukrishnan S."/>
            <person name="Oakeshott J.G."/>
            <person name="Palmer W."/>
            <person name="Park Y."/>
            <person name="Passarelli A.L."/>
            <person name="Rozas J."/>
            <person name="Schwartz L.M."/>
            <person name="Smith W."/>
            <person name="Southgate A."/>
            <person name="Vilcinskas A."/>
            <person name="Vogt R."/>
            <person name="Wang P."/>
            <person name="Werren J."/>
            <person name="Yu X.Q."/>
            <person name="Zhou J.J."/>
            <person name="Brown S.J."/>
            <person name="Scherer S.E."/>
            <person name="Richards S."/>
            <person name="Blissard G.W."/>
        </authorList>
    </citation>
    <scope>NUCLEOTIDE SEQUENCE</scope>
</reference>
<dbReference type="InterPro" id="IPR000114">
    <property type="entry name" value="Ribosomal_uL16_bact-type"/>
</dbReference>
<evidence type="ECO:0000256" key="1">
    <source>
        <dbReference type="ARBA" id="ARBA00004173"/>
    </source>
</evidence>
<dbReference type="GO" id="GO:0003735">
    <property type="term" value="F:structural constituent of ribosome"/>
    <property type="evidence" value="ECO:0007669"/>
    <property type="project" value="InterPro"/>
</dbReference>
<dbReference type="EMBL" id="JH668382">
    <property type="protein sequence ID" value="KAG6450076.1"/>
    <property type="molecule type" value="Genomic_DNA"/>
</dbReference>
<dbReference type="InterPro" id="IPR016180">
    <property type="entry name" value="Ribosomal_uL16_dom"/>
</dbReference>
<keyword evidence="5" id="KW-0687">Ribonucleoprotein</keyword>
<dbReference type="InterPro" id="IPR047873">
    <property type="entry name" value="Ribosomal_uL16"/>
</dbReference>
<name>A0A921Z224_MANSE</name>
<dbReference type="AlphaFoldDB" id="A0A921Z224"/>
<keyword evidence="10" id="KW-1185">Reference proteome</keyword>
<evidence type="ECO:0000256" key="7">
    <source>
        <dbReference type="ARBA" id="ARBA00035440"/>
    </source>
</evidence>
<evidence type="ECO:0000256" key="4">
    <source>
        <dbReference type="ARBA" id="ARBA00023128"/>
    </source>
</evidence>
<dbReference type="PANTHER" id="PTHR12220">
    <property type="entry name" value="50S/60S RIBOSOMAL PROTEIN L16"/>
    <property type="match status" value="1"/>
</dbReference>
<comment type="subcellular location">
    <subcellularLocation>
        <location evidence="1">Mitochondrion</location>
    </subcellularLocation>
</comment>
<dbReference type="GO" id="GO:0032543">
    <property type="term" value="P:mitochondrial translation"/>
    <property type="evidence" value="ECO:0007669"/>
    <property type="project" value="TreeGrafter"/>
</dbReference>
<evidence type="ECO:0000256" key="3">
    <source>
        <dbReference type="ARBA" id="ARBA00022980"/>
    </source>
</evidence>
<protein>
    <recommendedName>
        <fullName evidence="6">Large ribosomal subunit protein uL16m</fullName>
    </recommendedName>
    <alternativeName>
        <fullName evidence="7">39S ribosomal protein L16, mitochondrial</fullName>
    </alternativeName>
</protein>
<dbReference type="Pfam" id="PF08718">
    <property type="entry name" value="GLTP"/>
    <property type="match status" value="1"/>
</dbReference>